<dbReference type="PANTHER" id="PTHR21310">
    <property type="entry name" value="AMINOGLYCOSIDE PHOSPHOTRANSFERASE-RELATED-RELATED"/>
    <property type="match status" value="1"/>
</dbReference>
<dbReference type="RefSeq" id="WP_091267329.1">
    <property type="nucleotide sequence ID" value="NZ_FNFK01000029.1"/>
</dbReference>
<dbReference type="Gene3D" id="3.90.1200.10">
    <property type="match status" value="1"/>
</dbReference>
<sequence>MHQISEQTIQWIEASINGEVLEYEPLMGGMSSDLTLLKVKTSDGIQEMVLREYTDQEWLEMEPDIAYKEAENLTQVEKLTVTTPYLIAADPTAVKTTWPSLLMSKVEGEVILNSSYTKGLIDELAKALYLIHQATHITSSSTYFRYFDPTIPVQATWSVCPENWQRMMNYLANTPVPEVESTFIHRDFHPTNVLFTNKKVSAVVDWPNACMGPKQVDIGHCRWNLAMLFDQSAADDFLKAYKKIDPNLAYPPYWDLEMLSNIFVEDKPEVYGGWLAYERTDLTEALMIERMDSFLQNALDRLECESNE</sequence>
<evidence type="ECO:0000259" key="1">
    <source>
        <dbReference type="Pfam" id="PF01636"/>
    </source>
</evidence>
<dbReference type="InterPro" id="IPR051678">
    <property type="entry name" value="AGP_Transferase"/>
</dbReference>
<dbReference type="Pfam" id="PF01636">
    <property type="entry name" value="APH"/>
    <property type="match status" value="1"/>
</dbReference>
<evidence type="ECO:0000313" key="3">
    <source>
        <dbReference type="Proteomes" id="UP000199433"/>
    </source>
</evidence>
<feature type="domain" description="Aminoglycoside phosphotransferase" evidence="1">
    <location>
        <begin position="39"/>
        <end position="244"/>
    </location>
</feature>
<dbReference type="GO" id="GO:0016301">
    <property type="term" value="F:kinase activity"/>
    <property type="evidence" value="ECO:0007669"/>
    <property type="project" value="UniProtKB-KW"/>
</dbReference>
<proteinExistence type="predicted"/>
<dbReference type="AlphaFoldDB" id="A0A1G9BQ49"/>
<gene>
    <name evidence="2" type="ORF">SAMN04488098_10297</name>
</gene>
<keyword evidence="2" id="KW-0418">Kinase</keyword>
<keyword evidence="2" id="KW-0808">Transferase</keyword>
<reference evidence="3" key="1">
    <citation type="submission" date="2016-10" db="EMBL/GenBank/DDBJ databases">
        <authorList>
            <person name="Varghese N."/>
            <person name="Submissions S."/>
        </authorList>
    </citation>
    <scope>NUCLEOTIDE SEQUENCE [LARGE SCALE GENOMIC DNA]</scope>
    <source>
        <strain evidence="3">DSM 19181</strain>
    </source>
</reference>
<dbReference type="Proteomes" id="UP000199433">
    <property type="component" value="Unassembled WGS sequence"/>
</dbReference>
<dbReference type="InterPro" id="IPR011009">
    <property type="entry name" value="Kinase-like_dom_sf"/>
</dbReference>
<evidence type="ECO:0000313" key="2">
    <source>
        <dbReference type="EMBL" id="SDK41629.1"/>
    </source>
</evidence>
<organism evidence="2 3">
    <name type="scientific">Alkalibacterium thalassium</name>
    <dbReference type="NCBI Taxonomy" id="426701"/>
    <lineage>
        <taxon>Bacteria</taxon>
        <taxon>Bacillati</taxon>
        <taxon>Bacillota</taxon>
        <taxon>Bacilli</taxon>
        <taxon>Lactobacillales</taxon>
        <taxon>Carnobacteriaceae</taxon>
        <taxon>Alkalibacterium</taxon>
    </lineage>
</organism>
<protein>
    <submittedName>
        <fullName evidence="2">Predicted kinase, aminoglycoside phosphotransferase (APT) family</fullName>
    </submittedName>
</protein>
<dbReference type="EMBL" id="FNFK01000029">
    <property type="protein sequence ID" value="SDK41629.1"/>
    <property type="molecule type" value="Genomic_DNA"/>
</dbReference>
<name>A0A1G9BQ49_9LACT</name>
<dbReference type="SUPFAM" id="SSF56112">
    <property type="entry name" value="Protein kinase-like (PK-like)"/>
    <property type="match status" value="1"/>
</dbReference>
<dbReference type="OrthoDB" id="9800774at2"/>
<dbReference type="InterPro" id="IPR002575">
    <property type="entry name" value="Aminoglycoside_PTrfase"/>
</dbReference>
<keyword evidence="3" id="KW-1185">Reference proteome</keyword>
<accession>A0A1G9BQ49</accession>
<dbReference type="STRING" id="426701.SAMN04488098_10297"/>
<dbReference type="PANTHER" id="PTHR21310:SF40">
    <property type="entry name" value="AMINOGLYCOSIDE PHOSPHOTRANSFERASE DOMAIN-CONTAINING PROTEIN-RELATED"/>
    <property type="match status" value="1"/>
</dbReference>